<reference evidence="2" key="1">
    <citation type="journal article" date="2019" name="Int. J. Syst. Evol. Microbiol.">
        <title>The Global Catalogue of Microorganisms (GCM) 10K type strain sequencing project: providing services to taxonomists for standard genome sequencing and annotation.</title>
        <authorList>
            <consortium name="The Broad Institute Genomics Platform"/>
            <consortium name="The Broad Institute Genome Sequencing Center for Infectious Disease"/>
            <person name="Wu L."/>
            <person name="Ma J."/>
        </authorList>
    </citation>
    <scope>NUCLEOTIDE SEQUENCE [LARGE SCALE GENOMIC DNA]</scope>
    <source>
        <strain evidence="2">FCH27</strain>
    </source>
</reference>
<proteinExistence type="predicted"/>
<evidence type="ECO:0000313" key="2">
    <source>
        <dbReference type="Proteomes" id="UP001596524"/>
    </source>
</evidence>
<sequence>MSPAPASMPTYDAANDKEFGPATIEHRTAHAGLHELGTYFMVFNADHHSEPWTLQYEETIFVIEGQALLYVDDGGHEKELRAAPGELIVLPKGSTVRYGGAVGTRLLLSISPVDWRART</sequence>
<dbReference type="Pfam" id="PF06249">
    <property type="entry name" value="EutQ"/>
    <property type="match status" value="1"/>
</dbReference>
<dbReference type="SUPFAM" id="SSF51182">
    <property type="entry name" value="RmlC-like cupins"/>
    <property type="match status" value="1"/>
</dbReference>
<dbReference type="RefSeq" id="WP_255889424.1">
    <property type="nucleotide sequence ID" value="NZ_JAFMZM010000002.1"/>
</dbReference>
<dbReference type="InterPro" id="IPR011051">
    <property type="entry name" value="RmlC_Cupin_sf"/>
</dbReference>
<dbReference type="InterPro" id="IPR014710">
    <property type="entry name" value="RmlC-like_jellyroll"/>
</dbReference>
<evidence type="ECO:0000313" key="1">
    <source>
        <dbReference type="EMBL" id="MFC7359334.1"/>
    </source>
</evidence>
<organism evidence="1 2">
    <name type="scientific">Nocardioides astragali</name>
    <dbReference type="NCBI Taxonomy" id="1776736"/>
    <lineage>
        <taxon>Bacteria</taxon>
        <taxon>Bacillati</taxon>
        <taxon>Actinomycetota</taxon>
        <taxon>Actinomycetes</taxon>
        <taxon>Propionibacteriales</taxon>
        <taxon>Nocardioidaceae</taxon>
        <taxon>Nocardioides</taxon>
    </lineage>
</organism>
<gene>
    <name evidence="1" type="ORF">ACFQO6_03555</name>
</gene>
<accession>A0ABW2MYM6</accession>
<dbReference type="EMBL" id="JBHTCH010000004">
    <property type="protein sequence ID" value="MFC7359334.1"/>
    <property type="molecule type" value="Genomic_DNA"/>
</dbReference>
<dbReference type="InterPro" id="IPR010424">
    <property type="entry name" value="EutQ"/>
</dbReference>
<comment type="caution">
    <text evidence="1">The sequence shown here is derived from an EMBL/GenBank/DDBJ whole genome shotgun (WGS) entry which is preliminary data.</text>
</comment>
<keyword evidence="2" id="KW-1185">Reference proteome</keyword>
<dbReference type="Gene3D" id="2.60.120.10">
    <property type="entry name" value="Jelly Rolls"/>
    <property type="match status" value="1"/>
</dbReference>
<dbReference type="Proteomes" id="UP001596524">
    <property type="component" value="Unassembled WGS sequence"/>
</dbReference>
<name>A0ABW2MYM6_9ACTN</name>
<protein>
    <submittedName>
        <fullName evidence="1">Cupin domain-containing protein</fullName>
    </submittedName>
</protein>